<keyword evidence="1" id="KW-0677">Repeat</keyword>
<evidence type="ECO:0000313" key="3">
    <source>
        <dbReference type="EMBL" id="OMP09414.1"/>
    </source>
</evidence>
<dbReference type="Gene3D" id="1.25.40.10">
    <property type="entry name" value="Tetratricopeptide repeat domain"/>
    <property type="match status" value="5"/>
</dbReference>
<feature type="repeat" description="PPR" evidence="2">
    <location>
        <begin position="173"/>
        <end position="207"/>
    </location>
</feature>
<dbReference type="STRING" id="93759.A0A1R3KQS7"/>
<dbReference type="InterPro" id="IPR046960">
    <property type="entry name" value="PPR_At4g14850-like_plant"/>
</dbReference>
<dbReference type="GO" id="GO:0003723">
    <property type="term" value="F:RNA binding"/>
    <property type="evidence" value="ECO:0007669"/>
    <property type="project" value="InterPro"/>
</dbReference>
<dbReference type="Pfam" id="PF13041">
    <property type="entry name" value="PPR_2"/>
    <property type="match status" value="2"/>
</dbReference>
<dbReference type="FunFam" id="1.25.40.10:FF:000090">
    <property type="entry name" value="Pentatricopeptide repeat-containing protein, chloroplastic"/>
    <property type="match status" value="1"/>
</dbReference>
<dbReference type="Proteomes" id="UP000187203">
    <property type="component" value="Unassembled WGS sequence"/>
</dbReference>
<feature type="repeat" description="PPR" evidence="2">
    <location>
        <begin position="71"/>
        <end position="105"/>
    </location>
</feature>
<dbReference type="AlphaFoldDB" id="A0A1R3KQS7"/>
<dbReference type="OrthoDB" id="609013at2759"/>
<dbReference type="PANTHER" id="PTHR47926">
    <property type="entry name" value="PENTATRICOPEPTIDE REPEAT-CONTAINING PROTEIN"/>
    <property type="match status" value="1"/>
</dbReference>
<evidence type="ECO:0000313" key="4">
    <source>
        <dbReference type="Proteomes" id="UP000187203"/>
    </source>
</evidence>
<feature type="repeat" description="PPR" evidence="2">
    <location>
        <begin position="343"/>
        <end position="373"/>
    </location>
</feature>
<dbReference type="FunFam" id="1.25.40.10:FF:000344">
    <property type="entry name" value="Pentatricopeptide repeat-containing protein"/>
    <property type="match status" value="1"/>
</dbReference>
<comment type="caution">
    <text evidence="3">The sequence shown here is derived from an EMBL/GenBank/DDBJ whole genome shotgun (WGS) entry which is preliminary data.</text>
</comment>
<sequence length="604" mass="66768">MYTAGKAVLLPIKHCIHWVQNYSSWTKVPFTNLSKGAKGPAILATNVIKSFFEKGLIDDARVLFDEMPERDVVMWTAMIAGYTSCNHHVHAWTVFCEMVNEGLNPNAFTLSNVLKVCKAMQCLACGASVHGVAIKHGLEGSLYVDNALMDMYATCCVSMEDACSVFRDMKEKNMVTWTTLITGYTHRGDGYGGLQVFREMLLEGAELTPHSFSIAVRACATIGSDISGKQLHAAVIKSGLGSNLPVMNSILDMYCRCGLLSDANEYFHEMAEKNLITWNTLIAGYERVDSKECLTVFSQMELEGFSPNCFTFTSVIAACSNLTVLHCGQQVHGGIVRRGLQGNSVLSNALIDMYAKCGSIADSHKVFSEMSDRSLVSWTSMMIGYGAHGYGKEAVELFHEMVRSGIIPDRIVFMAVLSACSHAGLVDEGLRCFESMKTYSITPDQEIYGCVVDMLGRAGRVEEAYQLIESMPFKPDESVWGALLGACKAHKLPNLGKLAALKVLDLRPNKVEAYVMLSNIYATEGKWEEFARMRKLMRRTGSRKEPGISWIEVRNQVYSFVVGHKVGSHTAWVYGVLELLLLHMKEAGYVPDIDCLIHDLEDGT</sequence>
<dbReference type="InterPro" id="IPR046848">
    <property type="entry name" value="E_motif"/>
</dbReference>
<gene>
    <name evidence="3" type="ORF">COLO4_05527</name>
</gene>
<proteinExistence type="predicted"/>
<feature type="repeat" description="PPR" evidence="2">
    <location>
        <begin position="243"/>
        <end position="277"/>
    </location>
</feature>
<name>A0A1R3KQS7_9ROSI</name>
<reference evidence="4" key="1">
    <citation type="submission" date="2013-09" db="EMBL/GenBank/DDBJ databases">
        <title>Corchorus olitorius genome sequencing.</title>
        <authorList>
            <person name="Alam M."/>
            <person name="Haque M.S."/>
            <person name="Islam M.S."/>
            <person name="Emdad E.M."/>
            <person name="Islam M.M."/>
            <person name="Ahmed B."/>
            <person name="Halim A."/>
            <person name="Hossen Q.M.M."/>
            <person name="Hossain M.Z."/>
            <person name="Ahmed R."/>
            <person name="Khan M.M."/>
            <person name="Islam R."/>
            <person name="Rashid M.M."/>
            <person name="Khan S.A."/>
            <person name="Rahman M.S."/>
            <person name="Alam M."/>
            <person name="Yahiya A.S."/>
            <person name="Khan M.S."/>
            <person name="Azam M.S."/>
            <person name="Haque T."/>
            <person name="Lashkar M.Z.H."/>
            <person name="Akhand A.I."/>
            <person name="Morshed G."/>
            <person name="Roy S."/>
            <person name="Uddin K.S."/>
            <person name="Rabeya T."/>
            <person name="Hossain A.S."/>
            <person name="Chowdhury A."/>
            <person name="Snigdha A.R."/>
            <person name="Mortoza M.S."/>
            <person name="Matin S.A."/>
            <person name="Hoque S.M.E."/>
            <person name="Islam M.K."/>
            <person name="Roy D.K."/>
            <person name="Haider R."/>
            <person name="Moosa M.M."/>
            <person name="Elias S.M."/>
            <person name="Hasan A.M."/>
            <person name="Jahan S."/>
            <person name="Shafiuddin M."/>
            <person name="Mahmood N."/>
            <person name="Shommy N.S."/>
        </authorList>
    </citation>
    <scope>NUCLEOTIDE SEQUENCE [LARGE SCALE GENOMIC DNA]</scope>
    <source>
        <strain evidence="4">cv. O-4</strain>
    </source>
</reference>
<dbReference type="EMBL" id="AWUE01012366">
    <property type="protein sequence ID" value="OMP09414.1"/>
    <property type="molecule type" value="Genomic_DNA"/>
</dbReference>
<accession>A0A1R3KQS7</accession>
<evidence type="ECO:0000256" key="2">
    <source>
        <dbReference type="PROSITE-ProRule" id="PRU00708"/>
    </source>
</evidence>
<feature type="repeat" description="PPR" evidence="2">
    <location>
        <begin position="409"/>
        <end position="443"/>
    </location>
</feature>
<dbReference type="GO" id="GO:0009451">
    <property type="term" value="P:RNA modification"/>
    <property type="evidence" value="ECO:0007669"/>
    <property type="project" value="InterPro"/>
</dbReference>
<protein>
    <recommendedName>
        <fullName evidence="5">Pentatricopeptide repeat-containing protein</fullName>
    </recommendedName>
</protein>
<dbReference type="NCBIfam" id="TIGR00756">
    <property type="entry name" value="PPR"/>
    <property type="match status" value="8"/>
</dbReference>
<keyword evidence="4" id="KW-1185">Reference proteome</keyword>
<organism evidence="3 4">
    <name type="scientific">Corchorus olitorius</name>
    <dbReference type="NCBI Taxonomy" id="93759"/>
    <lineage>
        <taxon>Eukaryota</taxon>
        <taxon>Viridiplantae</taxon>
        <taxon>Streptophyta</taxon>
        <taxon>Embryophyta</taxon>
        <taxon>Tracheophyta</taxon>
        <taxon>Spermatophyta</taxon>
        <taxon>Magnoliopsida</taxon>
        <taxon>eudicotyledons</taxon>
        <taxon>Gunneridae</taxon>
        <taxon>Pentapetalae</taxon>
        <taxon>rosids</taxon>
        <taxon>malvids</taxon>
        <taxon>Malvales</taxon>
        <taxon>Malvaceae</taxon>
        <taxon>Grewioideae</taxon>
        <taxon>Apeibeae</taxon>
        <taxon>Corchorus</taxon>
    </lineage>
</organism>
<dbReference type="Pfam" id="PF01535">
    <property type="entry name" value="PPR"/>
    <property type="match status" value="5"/>
</dbReference>
<dbReference type="FunFam" id="1.25.40.10:FF:001815">
    <property type="entry name" value="Putative pentatricopeptide repeat-containing protein At1g56570"/>
    <property type="match status" value="1"/>
</dbReference>
<dbReference type="PROSITE" id="PS51375">
    <property type="entry name" value="PPR"/>
    <property type="match status" value="7"/>
</dbReference>
<feature type="repeat" description="PPR" evidence="2">
    <location>
        <begin position="374"/>
        <end position="408"/>
    </location>
</feature>
<dbReference type="InterPro" id="IPR011990">
    <property type="entry name" value="TPR-like_helical_dom_sf"/>
</dbReference>
<feature type="repeat" description="PPR" evidence="2">
    <location>
        <begin position="444"/>
        <end position="474"/>
    </location>
</feature>
<dbReference type="PANTHER" id="PTHR47926:SF448">
    <property type="entry name" value="PENTACOTRIPEPTIDE-REPEAT REGION OF PRORP DOMAIN-CONTAINING PROTEIN"/>
    <property type="match status" value="1"/>
</dbReference>
<evidence type="ECO:0000256" key="1">
    <source>
        <dbReference type="ARBA" id="ARBA00022737"/>
    </source>
</evidence>
<dbReference type="InterPro" id="IPR002885">
    <property type="entry name" value="PPR_rpt"/>
</dbReference>
<evidence type="ECO:0008006" key="5">
    <source>
        <dbReference type="Google" id="ProtNLM"/>
    </source>
</evidence>
<dbReference type="Pfam" id="PF20431">
    <property type="entry name" value="E_motif"/>
    <property type="match status" value="1"/>
</dbReference>